<dbReference type="GO" id="GO:0006635">
    <property type="term" value="P:fatty acid beta-oxidation"/>
    <property type="evidence" value="ECO:0007669"/>
    <property type="project" value="TreeGrafter"/>
</dbReference>
<gene>
    <name evidence="1" type="primary">echA</name>
    <name evidence="1" type="synonym">paaF</name>
</gene>
<dbReference type="Gene3D" id="3.90.226.10">
    <property type="entry name" value="2-enoyl-CoA Hydratase, Chain A, domain 1"/>
    <property type="match status" value="1"/>
</dbReference>
<dbReference type="InterPro" id="IPR001753">
    <property type="entry name" value="Enoyl-CoA_hydra/iso"/>
</dbReference>
<keyword evidence="1" id="KW-0456">Lyase</keyword>
<organism evidence="1">
    <name type="scientific">uncultured marine thaumarchaeote KM3_44_H07</name>
    <dbReference type="NCBI Taxonomy" id="1456153"/>
    <lineage>
        <taxon>Archaea</taxon>
        <taxon>Nitrososphaerota</taxon>
        <taxon>environmental samples</taxon>
    </lineage>
</organism>
<dbReference type="GO" id="GO:0004300">
    <property type="term" value="F:enoyl-CoA hydratase activity"/>
    <property type="evidence" value="ECO:0007669"/>
    <property type="project" value="UniProtKB-EC"/>
</dbReference>
<dbReference type="PANTHER" id="PTHR11941:SF54">
    <property type="entry name" value="ENOYL-COA HYDRATASE, MITOCHONDRIAL"/>
    <property type="match status" value="1"/>
</dbReference>
<sequence length="255" mass="28092">MTNTRPESYCRLYRDRPITAVHYKLENGVATIQMDDGKRNALSPQVLSDIYTALDRAENDKAVVVLTGRDDVFSAGFDLKVMKKGGIQALRMLRLGYKLPTRVLRYPYPVVAACNGHVLAMGAFLMLSADHVIGTQGKFKISANEVAIGMTLPRVAIAVLENRLKPSSFQRAATLAHYFDVDAALDGGFFDEVVGPGELGTLAKSRARDFANLDMLAHRKTKHGVRSMLVRRLRWSAPLDLIDAAMTGLLSTRRG</sequence>
<dbReference type="Pfam" id="PF00378">
    <property type="entry name" value="ECH_1"/>
    <property type="match status" value="1"/>
</dbReference>
<dbReference type="InterPro" id="IPR029045">
    <property type="entry name" value="ClpP/crotonase-like_dom_sf"/>
</dbReference>
<reference evidence="1" key="1">
    <citation type="journal article" date="2014" name="Genome Biol. Evol.">
        <title>Pangenome evidence for extensive interdomain horizontal transfer affecting lineage core and shell genes in uncultured planktonic thaumarchaeota and euryarchaeota.</title>
        <authorList>
            <person name="Deschamps P."/>
            <person name="Zivanovic Y."/>
            <person name="Moreira D."/>
            <person name="Rodriguez-Valera F."/>
            <person name="Lopez-Garcia P."/>
        </authorList>
    </citation>
    <scope>NUCLEOTIDE SEQUENCE</scope>
</reference>
<dbReference type="NCBIfam" id="NF004858">
    <property type="entry name" value="PRK06213.1"/>
    <property type="match status" value="1"/>
</dbReference>
<name>A0A075H275_9ARCH</name>
<dbReference type="PANTHER" id="PTHR11941">
    <property type="entry name" value="ENOYL-COA HYDRATASE-RELATED"/>
    <property type="match status" value="1"/>
</dbReference>
<dbReference type="AlphaFoldDB" id="A0A075H275"/>
<proteinExistence type="predicted"/>
<dbReference type="SUPFAM" id="SSF52096">
    <property type="entry name" value="ClpP/crotonase"/>
    <property type="match status" value="1"/>
</dbReference>
<dbReference type="EMBL" id="KF900886">
    <property type="protein sequence ID" value="AIF10286.1"/>
    <property type="molecule type" value="Genomic_DNA"/>
</dbReference>
<protein>
    <submittedName>
        <fullName evidence="1">Enoyl-CoA hydratase (PaaF, echA)</fullName>
        <ecNumber evidence="1">4.2.1.17</ecNumber>
    </submittedName>
</protein>
<dbReference type="EC" id="4.2.1.17" evidence="1"/>
<dbReference type="CDD" id="cd06558">
    <property type="entry name" value="crotonase-like"/>
    <property type="match status" value="1"/>
</dbReference>
<evidence type="ECO:0000313" key="1">
    <source>
        <dbReference type="EMBL" id="AIF10286.1"/>
    </source>
</evidence>
<accession>A0A075H275</accession>